<dbReference type="EMBL" id="JABSTU010000002">
    <property type="protein sequence ID" value="KAH8037878.1"/>
    <property type="molecule type" value="Genomic_DNA"/>
</dbReference>
<protein>
    <submittedName>
        <fullName evidence="3">Uncharacterized protein</fullName>
    </submittedName>
</protein>
<feature type="signal peptide" evidence="2">
    <location>
        <begin position="1"/>
        <end position="29"/>
    </location>
</feature>
<keyword evidence="2" id="KW-0732">Signal</keyword>
<evidence type="ECO:0000256" key="1">
    <source>
        <dbReference type="SAM" id="MobiDB-lite"/>
    </source>
</evidence>
<evidence type="ECO:0000313" key="3">
    <source>
        <dbReference type="EMBL" id="KAH8037878.1"/>
    </source>
</evidence>
<sequence>MRTLNPFVFIVQMLQLFPDLLFSVSGGNAILTTDTWTAQAFNAPTLHAPDILLFVAVESVLRHYKATSAIDLQAAPPRITTTTKAPAPNNAGCGHSGTQAMRTLNPFVFIVQVIETLQKRIDDLENRSRRSNLIVYGLAEQEGETSESLEQAVNEDRALRPSTSTSEEPAVFIDPVEFVARAALDQPTDEGGDVTVAETTASAPPKTEGLRDG</sequence>
<comment type="caution">
    <text evidence="3">The sequence shown here is derived from an EMBL/GenBank/DDBJ whole genome shotgun (WGS) entry which is preliminary data.</text>
</comment>
<reference evidence="3" key="2">
    <citation type="submission" date="2021-09" db="EMBL/GenBank/DDBJ databases">
        <authorList>
            <person name="Jia N."/>
            <person name="Wang J."/>
            <person name="Shi W."/>
            <person name="Du L."/>
            <person name="Sun Y."/>
            <person name="Zhan W."/>
            <person name="Jiang J."/>
            <person name="Wang Q."/>
            <person name="Zhang B."/>
            <person name="Ji P."/>
            <person name="Sakyi L.B."/>
            <person name="Cui X."/>
            <person name="Yuan T."/>
            <person name="Jiang B."/>
            <person name="Yang W."/>
            <person name="Lam T.T.-Y."/>
            <person name="Chang Q."/>
            <person name="Ding S."/>
            <person name="Wang X."/>
            <person name="Zhu J."/>
            <person name="Ruan X."/>
            <person name="Zhao L."/>
            <person name="Wei J."/>
            <person name="Que T."/>
            <person name="Du C."/>
            <person name="Cheng J."/>
            <person name="Dai P."/>
            <person name="Han X."/>
            <person name="Huang E."/>
            <person name="Gao Y."/>
            <person name="Liu J."/>
            <person name="Shao H."/>
            <person name="Ye R."/>
            <person name="Li L."/>
            <person name="Wei W."/>
            <person name="Wang X."/>
            <person name="Wang C."/>
            <person name="Huo Q."/>
            <person name="Li W."/>
            <person name="Guo W."/>
            <person name="Chen H."/>
            <person name="Chen S."/>
            <person name="Zhou L."/>
            <person name="Zhou L."/>
            <person name="Ni X."/>
            <person name="Tian J."/>
            <person name="Zhou Y."/>
            <person name="Sheng Y."/>
            <person name="Liu T."/>
            <person name="Pan Y."/>
            <person name="Xia L."/>
            <person name="Li J."/>
            <person name="Zhao F."/>
            <person name="Cao W."/>
        </authorList>
    </citation>
    <scope>NUCLEOTIDE SEQUENCE</scope>
    <source>
        <strain evidence="3">Rmic-2018</strain>
        <tissue evidence="3">Larvae</tissue>
    </source>
</reference>
<organism evidence="3 4">
    <name type="scientific">Rhipicephalus microplus</name>
    <name type="common">Cattle tick</name>
    <name type="synonym">Boophilus microplus</name>
    <dbReference type="NCBI Taxonomy" id="6941"/>
    <lineage>
        <taxon>Eukaryota</taxon>
        <taxon>Metazoa</taxon>
        <taxon>Ecdysozoa</taxon>
        <taxon>Arthropoda</taxon>
        <taxon>Chelicerata</taxon>
        <taxon>Arachnida</taxon>
        <taxon>Acari</taxon>
        <taxon>Parasitiformes</taxon>
        <taxon>Ixodida</taxon>
        <taxon>Ixodoidea</taxon>
        <taxon>Ixodidae</taxon>
        <taxon>Rhipicephalinae</taxon>
        <taxon>Rhipicephalus</taxon>
        <taxon>Boophilus</taxon>
    </lineage>
</organism>
<feature type="chain" id="PRO_5039895614" evidence="2">
    <location>
        <begin position="30"/>
        <end position="213"/>
    </location>
</feature>
<evidence type="ECO:0000313" key="4">
    <source>
        <dbReference type="Proteomes" id="UP000821866"/>
    </source>
</evidence>
<feature type="region of interest" description="Disordered" evidence="1">
    <location>
        <begin position="184"/>
        <end position="213"/>
    </location>
</feature>
<dbReference type="Proteomes" id="UP000821866">
    <property type="component" value="Chromosome 10"/>
</dbReference>
<dbReference type="AlphaFoldDB" id="A0A9J6EU61"/>
<evidence type="ECO:0000256" key="2">
    <source>
        <dbReference type="SAM" id="SignalP"/>
    </source>
</evidence>
<reference evidence="3" key="1">
    <citation type="journal article" date="2020" name="Cell">
        <title>Large-Scale Comparative Analyses of Tick Genomes Elucidate Their Genetic Diversity and Vector Capacities.</title>
        <authorList>
            <consortium name="Tick Genome and Microbiome Consortium (TIGMIC)"/>
            <person name="Jia N."/>
            <person name="Wang J."/>
            <person name="Shi W."/>
            <person name="Du L."/>
            <person name="Sun Y."/>
            <person name="Zhan W."/>
            <person name="Jiang J.F."/>
            <person name="Wang Q."/>
            <person name="Zhang B."/>
            <person name="Ji P."/>
            <person name="Bell-Sakyi L."/>
            <person name="Cui X.M."/>
            <person name="Yuan T.T."/>
            <person name="Jiang B.G."/>
            <person name="Yang W.F."/>
            <person name="Lam T.T."/>
            <person name="Chang Q.C."/>
            <person name="Ding S.J."/>
            <person name="Wang X.J."/>
            <person name="Zhu J.G."/>
            <person name="Ruan X.D."/>
            <person name="Zhao L."/>
            <person name="Wei J.T."/>
            <person name="Ye R.Z."/>
            <person name="Que T.C."/>
            <person name="Du C.H."/>
            <person name="Zhou Y.H."/>
            <person name="Cheng J.X."/>
            <person name="Dai P.F."/>
            <person name="Guo W.B."/>
            <person name="Han X.H."/>
            <person name="Huang E.J."/>
            <person name="Li L.F."/>
            <person name="Wei W."/>
            <person name="Gao Y.C."/>
            <person name="Liu J.Z."/>
            <person name="Shao H.Z."/>
            <person name="Wang X."/>
            <person name="Wang C.C."/>
            <person name="Yang T.C."/>
            <person name="Huo Q.B."/>
            <person name="Li W."/>
            <person name="Chen H.Y."/>
            <person name="Chen S.E."/>
            <person name="Zhou L.G."/>
            <person name="Ni X.B."/>
            <person name="Tian J.H."/>
            <person name="Sheng Y."/>
            <person name="Liu T."/>
            <person name="Pan Y.S."/>
            <person name="Xia L.Y."/>
            <person name="Li J."/>
            <person name="Zhao F."/>
            <person name="Cao W.C."/>
        </authorList>
    </citation>
    <scope>NUCLEOTIDE SEQUENCE</scope>
    <source>
        <strain evidence="3">Rmic-2018</strain>
    </source>
</reference>
<gene>
    <name evidence="3" type="ORF">HPB51_018366</name>
</gene>
<keyword evidence="4" id="KW-1185">Reference proteome</keyword>
<dbReference type="VEuPathDB" id="VectorBase:LOC119179151"/>
<proteinExistence type="predicted"/>
<name>A0A9J6EU61_RHIMP</name>
<accession>A0A9J6EU61</accession>